<comment type="caution">
    <text evidence="2">The sequence shown here is derived from an EMBL/GenBank/DDBJ whole genome shotgun (WGS) entry which is preliminary data.</text>
</comment>
<evidence type="ECO:0000313" key="2">
    <source>
        <dbReference type="EMBL" id="PSU15018.1"/>
    </source>
</evidence>
<dbReference type="PANTHER" id="PTHR43267:SF1">
    <property type="entry name" value="TRNA THREONYLCARBAMOYLADENOSINE DEHYDRATASE"/>
    <property type="match status" value="1"/>
</dbReference>
<dbReference type="PANTHER" id="PTHR43267">
    <property type="entry name" value="TRNA THREONYLCARBAMOYLADENOSINE DEHYDRATASE"/>
    <property type="match status" value="1"/>
</dbReference>
<protein>
    <submittedName>
        <fullName evidence="2">ThiF family adenylyltransferase</fullName>
    </submittedName>
</protein>
<proteinExistence type="predicted"/>
<evidence type="ECO:0000259" key="1">
    <source>
        <dbReference type="Pfam" id="PF00899"/>
    </source>
</evidence>
<evidence type="ECO:0000313" key="3">
    <source>
        <dbReference type="Proteomes" id="UP000241404"/>
    </source>
</evidence>
<keyword evidence="2" id="KW-0808">Transferase</keyword>
<dbReference type="Gene3D" id="3.40.50.720">
    <property type="entry name" value="NAD(P)-binding Rossmann-like Domain"/>
    <property type="match status" value="1"/>
</dbReference>
<dbReference type="SUPFAM" id="SSF69572">
    <property type="entry name" value="Activating enzymes of the ubiquitin-like proteins"/>
    <property type="match status" value="1"/>
</dbReference>
<accession>A0ABD6WZA7</accession>
<dbReference type="EMBL" id="PYMM01000019">
    <property type="protein sequence ID" value="PSU15018.1"/>
    <property type="molecule type" value="Genomic_DNA"/>
</dbReference>
<dbReference type="GO" id="GO:0016779">
    <property type="term" value="F:nucleotidyltransferase activity"/>
    <property type="evidence" value="ECO:0007669"/>
    <property type="project" value="UniProtKB-KW"/>
</dbReference>
<organism evidence="2 3">
    <name type="scientific">Photobacterium damselae</name>
    <dbReference type="NCBI Taxonomy" id="38293"/>
    <lineage>
        <taxon>Bacteria</taxon>
        <taxon>Pseudomonadati</taxon>
        <taxon>Pseudomonadota</taxon>
        <taxon>Gammaproteobacteria</taxon>
        <taxon>Vibrionales</taxon>
        <taxon>Vibrionaceae</taxon>
        <taxon>Photobacterium</taxon>
    </lineage>
</organism>
<feature type="domain" description="THIF-type NAD/FAD binding fold" evidence="1">
    <location>
        <begin position="111"/>
        <end position="376"/>
    </location>
</feature>
<dbReference type="InterPro" id="IPR000594">
    <property type="entry name" value="ThiF_NAD_FAD-bd"/>
</dbReference>
<name>A0ABD6WZA7_PHODM</name>
<sequence>MLDTKFYLQHSVDIYISELPDIDKVKIIFHRMTTREKVIVETDRIIAQFLALIDGNNTVSQILSTLGNFNKMDAENLINFLSQQKLITPKSIIHNSDSKYARQIAFLEDLILTRSGSESQNLINKKKVVIIGCGAVTGLIVETLVRSGVINIVLIDYKSFDLMNIHRHMFARNNDLGRYKVDVLADYVRRIDNRVKVTTIKEKLRPDTDLSKWIDEETSLIVNGCDEPYIGHTSVKLGRYLQTKNIPMYVMGGFDAHLMSSGELVYPPKTPCIDCIQKTFSIALADWKPKYTRTESSLIHQENKDTKKHYNDYLKYNIGGEGGLVMMSAFSASLCSLNILLFLAEDPEYNYNSTRYEYLPNSGNFTAFELNKQGTCYECSNKIKA</sequence>
<gene>
    <name evidence="2" type="ORF">CTM90_18575</name>
</gene>
<dbReference type="InterPro" id="IPR035985">
    <property type="entry name" value="Ubiquitin-activating_enz"/>
</dbReference>
<dbReference type="AlphaFoldDB" id="A0ABD6WZA7"/>
<dbReference type="InterPro" id="IPR045886">
    <property type="entry name" value="ThiF/MoeB/HesA"/>
</dbReference>
<dbReference type="Proteomes" id="UP000241404">
    <property type="component" value="Unassembled WGS sequence"/>
</dbReference>
<reference evidence="2 3" key="1">
    <citation type="submission" date="2018-03" db="EMBL/GenBank/DDBJ databases">
        <title>Whole genome sequencing of Histamine producing bacteria.</title>
        <authorList>
            <person name="Butler K."/>
        </authorList>
    </citation>
    <scope>NUCLEOTIDE SEQUENCE [LARGE SCALE GENOMIC DNA]</scope>
    <source>
        <strain evidence="2 3">BT-6</strain>
    </source>
</reference>
<keyword evidence="2" id="KW-0548">Nucleotidyltransferase</keyword>
<dbReference type="Pfam" id="PF00899">
    <property type="entry name" value="ThiF"/>
    <property type="match status" value="1"/>
</dbReference>
<dbReference type="CDD" id="cd01483">
    <property type="entry name" value="E1_enzyme_family"/>
    <property type="match status" value="1"/>
</dbReference>